<dbReference type="AlphaFoldDB" id="A0A8J3CGL5"/>
<gene>
    <name evidence="2" type="ORF">GCM10012275_52350</name>
</gene>
<evidence type="ECO:0000256" key="1">
    <source>
        <dbReference type="SAM" id="Coils"/>
    </source>
</evidence>
<comment type="caution">
    <text evidence="2">The sequence shown here is derived from an EMBL/GenBank/DDBJ whole genome shotgun (WGS) entry which is preliminary data.</text>
</comment>
<dbReference type="RefSeq" id="WP_189061077.1">
    <property type="nucleotide sequence ID" value="NZ_BMMK01000033.1"/>
</dbReference>
<sequence>MTGPGSAAQRYKEITGRVAELVERERQRDRERATELERAVARSRQELLHAGERERLVRVIAGAQWESAVAALWEQRWMKIKPLPRIEDLAPQRAAEVAALDEAAGPPSLNVLDRRIERARQALDDALHARPFLRIRRR</sequence>
<feature type="coiled-coil region" evidence="1">
    <location>
        <begin position="19"/>
        <end position="46"/>
    </location>
</feature>
<name>A0A8J3CGL5_9PSEU</name>
<dbReference type="Proteomes" id="UP000637578">
    <property type="component" value="Unassembled WGS sequence"/>
</dbReference>
<reference evidence="2" key="1">
    <citation type="journal article" date="2014" name="Int. J. Syst. Evol. Microbiol.">
        <title>Complete genome sequence of Corynebacterium casei LMG S-19264T (=DSM 44701T), isolated from a smear-ripened cheese.</title>
        <authorList>
            <consortium name="US DOE Joint Genome Institute (JGI-PGF)"/>
            <person name="Walter F."/>
            <person name="Albersmeier A."/>
            <person name="Kalinowski J."/>
            <person name="Ruckert C."/>
        </authorList>
    </citation>
    <scope>NUCLEOTIDE SEQUENCE</scope>
    <source>
        <strain evidence="2">CGMCC 4.5737</strain>
    </source>
</reference>
<accession>A0A8J3CGL5</accession>
<dbReference type="EMBL" id="BMMK01000033">
    <property type="protein sequence ID" value="GGM75179.1"/>
    <property type="molecule type" value="Genomic_DNA"/>
</dbReference>
<reference evidence="2" key="2">
    <citation type="submission" date="2020-09" db="EMBL/GenBank/DDBJ databases">
        <authorList>
            <person name="Sun Q."/>
            <person name="Zhou Y."/>
        </authorList>
    </citation>
    <scope>NUCLEOTIDE SEQUENCE</scope>
    <source>
        <strain evidence="2">CGMCC 4.5737</strain>
    </source>
</reference>
<evidence type="ECO:0000313" key="3">
    <source>
        <dbReference type="Proteomes" id="UP000637578"/>
    </source>
</evidence>
<keyword evidence="1" id="KW-0175">Coiled coil</keyword>
<keyword evidence="3" id="KW-1185">Reference proteome</keyword>
<protein>
    <submittedName>
        <fullName evidence="2">Uncharacterized protein</fullName>
    </submittedName>
</protein>
<organism evidence="2 3">
    <name type="scientific">Longimycelium tulufanense</name>
    <dbReference type="NCBI Taxonomy" id="907463"/>
    <lineage>
        <taxon>Bacteria</taxon>
        <taxon>Bacillati</taxon>
        <taxon>Actinomycetota</taxon>
        <taxon>Actinomycetes</taxon>
        <taxon>Pseudonocardiales</taxon>
        <taxon>Pseudonocardiaceae</taxon>
        <taxon>Longimycelium</taxon>
    </lineage>
</organism>
<evidence type="ECO:0000313" key="2">
    <source>
        <dbReference type="EMBL" id="GGM75179.1"/>
    </source>
</evidence>
<proteinExistence type="predicted"/>